<dbReference type="EMBL" id="CZCS02000006">
    <property type="protein sequence ID" value="VXD11499.1"/>
    <property type="molecule type" value="Genomic_DNA"/>
</dbReference>
<sequence length="363" mass="41936">MSFSDSQLKKIRDQLERSQSWLENIQSEIESSPSQSTLPLASTKPTQPPPSSILFDRDYGGFTGGHLKVWDYFNHVTFSPRYSPSIYFTPQSSWDRNNPWFNLDKKFILSQPLANPDLIFMEGLDWQLLDQNYKHNSPVPIINLIQHVRHGYPDNLRYPFLKYKAIRICVSPEIKQYLEDHAQVNGELLVIPCGLELQQIPLSKNWDQKDYDVLIAALKEPELGQELKQKLEITGQKVELLSHQLSRSDYLEQLNRARITVFLPNQKEGEGFYLPALEGMAVGTLVICPDCIGNRSFCLPGYNCLRPDYRVESLLNAIQQALQYSQTQVKPLLTQAKRTANEHNLLKERQAFLEILDHIHEIW</sequence>
<dbReference type="AlphaFoldDB" id="A0A7Z9BFD7"/>
<dbReference type="GO" id="GO:0016740">
    <property type="term" value="F:transferase activity"/>
    <property type="evidence" value="ECO:0007669"/>
    <property type="project" value="UniProtKB-KW"/>
</dbReference>
<keyword evidence="2" id="KW-0808">Transferase</keyword>
<dbReference type="Proteomes" id="UP000182190">
    <property type="component" value="Unassembled WGS sequence"/>
</dbReference>
<feature type="region of interest" description="Disordered" evidence="1">
    <location>
        <begin position="26"/>
        <end position="50"/>
    </location>
</feature>
<accession>A0A7Z9BFD7</accession>
<proteinExistence type="predicted"/>
<protein>
    <submittedName>
        <fullName evidence="2">Group 1 glycosyl transferase</fullName>
    </submittedName>
</protein>
<name>A0A7Z9BFD7_9CYAN</name>
<dbReference type="Pfam" id="PF13692">
    <property type="entry name" value="Glyco_trans_1_4"/>
    <property type="match status" value="1"/>
</dbReference>
<evidence type="ECO:0000313" key="3">
    <source>
        <dbReference type="Proteomes" id="UP000182190"/>
    </source>
</evidence>
<keyword evidence="3" id="KW-1185">Reference proteome</keyword>
<organism evidence="2 3">
    <name type="scientific">Planktothrix paucivesiculata PCC 9631</name>
    <dbReference type="NCBI Taxonomy" id="671071"/>
    <lineage>
        <taxon>Bacteria</taxon>
        <taxon>Bacillati</taxon>
        <taxon>Cyanobacteriota</taxon>
        <taxon>Cyanophyceae</taxon>
        <taxon>Oscillatoriophycideae</taxon>
        <taxon>Oscillatoriales</taxon>
        <taxon>Microcoleaceae</taxon>
        <taxon>Planktothrix</taxon>
    </lineage>
</organism>
<evidence type="ECO:0000256" key="1">
    <source>
        <dbReference type="SAM" id="MobiDB-lite"/>
    </source>
</evidence>
<dbReference type="SUPFAM" id="SSF53756">
    <property type="entry name" value="UDP-Glycosyltransferase/glycogen phosphorylase"/>
    <property type="match status" value="1"/>
</dbReference>
<dbReference type="OrthoDB" id="9801609at2"/>
<dbReference type="RefSeq" id="WP_083624275.1">
    <property type="nucleotide sequence ID" value="NZ_LR735026.1"/>
</dbReference>
<reference evidence="2" key="1">
    <citation type="submission" date="2019-10" db="EMBL/GenBank/DDBJ databases">
        <authorList>
            <consortium name="Genoscope - CEA"/>
            <person name="William W."/>
        </authorList>
    </citation>
    <scope>NUCLEOTIDE SEQUENCE [LARGE SCALE GENOMIC DNA]</scope>
    <source>
        <strain evidence="2">BBR_PRJEB10994</strain>
    </source>
</reference>
<gene>
    <name evidence="2" type="ORF">PL9631_1030065</name>
</gene>
<feature type="compositionally biased region" description="Low complexity" evidence="1">
    <location>
        <begin position="26"/>
        <end position="36"/>
    </location>
</feature>
<comment type="caution">
    <text evidence="2">The sequence shown here is derived from an EMBL/GenBank/DDBJ whole genome shotgun (WGS) entry which is preliminary data.</text>
</comment>
<evidence type="ECO:0000313" key="2">
    <source>
        <dbReference type="EMBL" id="VXD11499.1"/>
    </source>
</evidence>
<dbReference type="Gene3D" id="3.40.50.2000">
    <property type="entry name" value="Glycogen Phosphorylase B"/>
    <property type="match status" value="1"/>
</dbReference>